<dbReference type="GO" id="GO:0006397">
    <property type="term" value="P:mRNA processing"/>
    <property type="evidence" value="ECO:0007669"/>
    <property type="project" value="UniProtKB-KW"/>
</dbReference>
<dbReference type="Gene3D" id="3.30.420.10">
    <property type="entry name" value="Ribonuclease H-like superfamily/Ribonuclease H"/>
    <property type="match status" value="1"/>
</dbReference>
<evidence type="ECO:0000259" key="5">
    <source>
        <dbReference type="PROSITE" id="PS50013"/>
    </source>
</evidence>
<dbReference type="Gene3D" id="2.40.50.40">
    <property type="match status" value="1"/>
</dbReference>
<dbReference type="Proteomes" id="UP000614334">
    <property type="component" value="Unassembled WGS sequence"/>
</dbReference>
<evidence type="ECO:0008006" key="10">
    <source>
        <dbReference type="Google" id="ProtNLM"/>
    </source>
</evidence>
<dbReference type="Gene3D" id="3.30.70.270">
    <property type="match status" value="2"/>
</dbReference>
<dbReference type="EMBL" id="JACYCF010000003">
    <property type="protein sequence ID" value="KAF8758362.1"/>
    <property type="molecule type" value="Genomic_DNA"/>
</dbReference>
<reference evidence="8" key="1">
    <citation type="submission" date="2020-09" db="EMBL/GenBank/DDBJ databases">
        <title>Comparative genome analyses of four rice-infecting Rhizoctonia solani isolates reveal extensive enrichment of homogalacturonan modification genes.</title>
        <authorList>
            <person name="Lee D.-Y."/>
            <person name="Jeon J."/>
            <person name="Kim K.-T."/>
            <person name="Cheong K."/>
            <person name="Song H."/>
            <person name="Choi G."/>
            <person name="Ko J."/>
            <person name="Opiyo S.O."/>
            <person name="Zuo S."/>
            <person name="Madhav S."/>
            <person name="Lee Y.-H."/>
            <person name="Wang G.-L."/>
        </authorList>
    </citation>
    <scope>NUCLEOTIDE SEQUENCE</scope>
    <source>
        <strain evidence="8">AG1-IA B2</strain>
    </source>
</reference>
<feature type="domain" description="CCHC-type" evidence="6">
    <location>
        <begin position="279"/>
        <end position="293"/>
    </location>
</feature>
<dbReference type="InterPro" id="IPR043502">
    <property type="entry name" value="DNA/RNA_pol_sf"/>
</dbReference>
<gene>
    <name evidence="8" type="ORF">RHS01_02300</name>
</gene>
<dbReference type="FunFam" id="3.30.70.270:FF:000063">
    <property type="entry name" value="Zinc knuckle domaincontaining protein"/>
    <property type="match status" value="1"/>
</dbReference>
<feature type="domain" description="Chromo" evidence="5">
    <location>
        <begin position="984"/>
        <end position="1018"/>
    </location>
</feature>
<dbReference type="CDD" id="cd01647">
    <property type="entry name" value="RT_LTR"/>
    <property type="match status" value="1"/>
</dbReference>
<dbReference type="InterPro" id="IPR023780">
    <property type="entry name" value="Chromo_domain"/>
</dbReference>
<dbReference type="SUPFAM" id="SSF54160">
    <property type="entry name" value="Chromo domain-like"/>
    <property type="match status" value="1"/>
</dbReference>
<feature type="compositionally biased region" description="Low complexity" evidence="4">
    <location>
        <begin position="239"/>
        <end position="252"/>
    </location>
</feature>
<feature type="region of interest" description="Disordered" evidence="4">
    <location>
        <begin position="1011"/>
        <end position="1034"/>
    </location>
</feature>
<dbReference type="Pfam" id="PF00385">
    <property type="entry name" value="Chromo"/>
    <property type="match status" value="1"/>
</dbReference>
<comment type="caution">
    <text evidence="8">The sequence shown here is derived from an EMBL/GenBank/DDBJ whole genome shotgun (WGS) entry which is preliminary data.</text>
</comment>
<dbReference type="GO" id="GO:0003723">
    <property type="term" value="F:RNA binding"/>
    <property type="evidence" value="ECO:0007669"/>
    <property type="project" value="UniProtKB-KW"/>
</dbReference>
<feature type="region of interest" description="Disordered" evidence="4">
    <location>
        <begin position="47"/>
        <end position="128"/>
    </location>
</feature>
<dbReference type="Pfam" id="PF00078">
    <property type="entry name" value="RVT_1"/>
    <property type="match status" value="1"/>
</dbReference>
<evidence type="ECO:0000313" key="9">
    <source>
        <dbReference type="Proteomes" id="UP000614334"/>
    </source>
</evidence>
<feature type="region of interest" description="Disordered" evidence="4">
    <location>
        <begin position="227"/>
        <end position="252"/>
    </location>
</feature>
<dbReference type="GO" id="GO:0006338">
    <property type="term" value="P:chromatin remodeling"/>
    <property type="evidence" value="ECO:0007669"/>
    <property type="project" value="UniProtKB-ARBA"/>
</dbReference>
<dbReference type="InterPro" id="IPR001584">
    <property type="entry name" value="Integrase_cat-core"/>
</dbReference>
<keyword evidence="1" id="KW-0507">mRNA processing</keyword>
<feature type="compositionally biased region" description="Polar residues" evidence="4">
    <location>
        <begin position="1015"/>
        <end position="1026"/>
    </location>
</feature>
<dbReference type="GO" id="GO:0015074">
    <property type="term" value="P:DNA integration"/>
    <property type="evidence" value="ECO:0007669"/>
    <property type="project" value="InterPro"/>
</dbReference>
<dbReference type="PANTHER" id="PTHR37984:SF5">
    <property type="entry name" value="PROTEIN NYNRIN-LIKE"/>
    <property type="match status" value="1"/>
</dbReference>
<proteinExistence type="predicted"/>
<dbReference type="InterPro" id="IPR036397">
    <property type="entry name" value="RNaseH_sf"/>
</dbReference>
<dbReference type="InterPro" id="IPR016197">
    <property type="entry name" value="Chromo-like_dom_sf"/>
</dbReference>
<evidence type="ECO:0000256" key="2">
    <source>
        <dbReference type="ARBA" id="ARBA00022884"/>
    </source>
</evidence>
<dbReference type="Gene3D" id="3.10.10.10">
    <property type="entry name" value="HIV Type 1 Reverse Transcriptase, subunit A, domain 1"/>
    <property type="match status" value="1"/>
</dbReference>
<evidence type="ECO:0000256" key="4">
    <source>
        <dbReference type="SAM" id="MobiDB-lite"/>
    </source>
</evidence>
<evidence type="ECO:0000256" key="3">
    <source>
        <dbReference type="PROSITE-ProRule" id="PRU00047"/>
    </source>
</evidence>
<organism evidence="8 9">
    <name type="scientific">Rhizoctonia solani</name>
    <dbReference type="NCBI Taxonomy" id="456999"/>
    <lineage>
        <taxon>Eukaryota</taxon>
        <taxon>Fungi</taxon>
        <taxon>Dikarya</taxon>
        <taxon>Basidiomycota</taxon>
        <taxon>Agaricomycotina</taxon>
        <taxon>Agaricomycetes</taxon>
        <taxon>Cantharellales</taxon>
        <taxon>Ceratobasidiaceae</taxon>
        <taxon>Rhizoctonia</taxon>
    </lineage>
</organism>
<dbReference type="InterPro" id="IPR043128">
    <property type="entry name" value="Rev_trsase/Diguanyl_cyclase"/>
</dbReference>
<keyword evidence="3" id="KW-0863">Zinc-finger</keyword>
<evidence type="ECO:0000313" key="8">
    <source>
        <dbReference type="EMBL" id="KAF8758362.1"/>
    </source>
</evidence>
<dbReference type="SUPFAM" id="SSF57756">
    <property type="entry name" value="Retrovirus zinc finger-like domains"/>
    <property type="match status" value="1"/>
</dbReference>
<dbReference type="SUPFAM" id="SSF53098">
    <property type="entry name" value="Ribonuclease H-like"/>
    <property type="match status" value="1"/>
</dbReference>
<keyword evidence="3" id="KW-0862">Zinc</keyword>
<evidence type="ECO:0000259" key="7">
    <source>
        <dbReference type="PROSITE" id="PS50994"/>
    </source>
</evidence>
<keyword evidence="3" id="KW-0479">Metal-binding</keyword>
<dbReference type="AlphaFoldDB" id="A0A8H7M7B9"/>
<dbReference type="PANTHER" id="PTHR37984">
    <property type="entry name" value="PROTEIN CBG26694"/>
    <property type="match status" value="1"/>
</dbReference>
<name>A0A8H7M7B9_9AGAM</name>
<dbReference type="Gene3D" id="4.10.60.10">
    <property type="entry name" value="Zinc finger, CCHC-type"/>
    <property type="match status" value="1"/>
</dbReference>
<dbReference type="PROSITE" id="PS50994">
    <property type="entry name" value="INTEGRASE"/>
    <property type="match status" value="1"/>
</dbReference>
<dbReference type="InterPro" id="IPR036875">
    <property type="entry name" value="Znf_CCHC_sf"/>
</dbReference>
<evidence type="ECO:0000256" key="1">
    <source>
        <dbReference type="ARBA" id="ARBA00022664"/>
    </source>
</evidence>
<dbReference type="PROSITE" id="PS50158">
    <property type="entry name" value="ZF_CCHC"/>
    <property type="match status" value="1"/>
</dbReference>
<dbReference type="GO" id="GO:0005634">
    <property type="term" value="C:nucleus"/>
    <property type="evidence" value="ECO:0007669"/>
    <property type="project" value="UniProtKB-ARBA"/>
</dbReference>
<dbReference type="InterPro" id="IPR050951">
    <property type="entry name" value="Retrovirus_Pol_polyprotein"/>
</dbReference>
<protein>
    <recommendedName>
        <fullName evidence="10">Retrotransposable element Tf2 155 kDa protein type 1</fullName>
    </recommendedName>
</protein>
<dbReference type="GO" id="GO:0008270">
    <property type="term" value="F:zinc ion binding"/>
    <property type="evidence" value="ECO:0007669"/>
    <property type="project" value="UniProtKB-KW"/>
</dbReference>
<dbReference type="InterPro" id="IPR012337">
    <property type="entry name" value="RNaseH-like_sf"/>
</dbReference>
<dbReference type="SUPFAM" id="SSF56672">
    <property type="entry name" value="DNA/RNA polymerases"/>
    <property type="match status" value="1"/>
</dbReference>
<dbReference type="Pfam" id="PF03732">
    <property type="entry name" value="Retrotrans_gag"/>
    <property type="match status" value="1"/>
</dbReference>
<keyword evidence="2" id="KW-0694">RNA-binding</keyword>
<feature type="domain" description="Integrase catalytic" evidence="7">
    <location>
        <begin position="716"/>
        <end position="875"/>
    </location>
</feature>
<accession>A0A8H7M7B9</accession>
<dbReference type="InterPro" id="IPR001878">
    <property type="entry name" value="Znf_CCHC"/>
</dbReference>
<dbReference type="PROSITE" id="PS50013">
    <property type="entry name" value="CHROMO_2"/>
    <property type="match status" value="1"/>
</dbReference>
<dbReference type="InterPro" id="IPR005162">
    <property type="entry name" value="Retrotrans_gag_dom"/>
</dbReference>
<dbReference type="InterPro" id="IPR000953">
    <property type="entry name" value="Chromo/chromo_shadow_dom"/>
</dbReference>
<feature type="compositionally biased region" description="Low complexity" evidence="4">
    <location>
        <begin position="59"/>
        <end position="76"/>
    </location>
</feature>
<dbReference type="InterPro" id="IPR000477">
    <property type="entry name" value="RT_dom"/>
</dbReference>
<sequence>MEPEPSIGALLEAIQALSTQVGSLQDQVKSQGKQITQLTALCKETNDLVGDKDQGGAQTKPGPSTGPVTPPTHSGGETLTPGTVRPGLKAPFRPSRGTGFDSEDEEEPRHPKRSLQERLGGTWGQRQPPTTIQALTAKFKEAFANPDAKRAAARKIAVLSQTTTTSKYVTEFCNLMAELDWNEEAYIAQFTQGLHWKVKELLSTKDSVPDELKAIFAASIKIDNIRRKNEENRPKKAPAKSPTTVATTSTTTTQRVQLSEDPNYVTPEERDCRRASGLCVKCGQKGHGIKQCPMAGRPQSKRSSLIDWQQGLVTFPEQIQIASEEEADPNPLADLPPHTTRPIYGMTDAESKALKQHIDEELATGKIRPSTLLPAPPSCLKLNKVTHKNVYPLPRQDDLMAKLRHAKIFTKLDLRWGYNNVRIKEGDEWKTAFRTKYGLFKYLVMPFGLTNAPAAFQHFMNDLFRDLIDVTVVIYLDDILIFLEKPEEHPSHVREVLSRLLKNQLFCKLSKCHFHVTTVDYLGIVISPAGFSMDQKKIEAVTTWPTPKTVKQVQAFLGFVNYLRQFIPNFSSVARPLHNLTKKEIPWSWIHYCPGKQSGKPDALSRRSDYVDTSPEPEVMLPSEVFANTSEEEVEIVTEIRARLREDPSLEPIIQFLTEDADNAPPSIRKAYRDYDWEEDLLWNEVIRQGMGRMLSHLSNQSPRSRPVIALKPLEVPPFPFHTISYNFITGFPKSQGHDAILVVIDSFSKFGHFIPTSKKVTAKGLADLFITHVWKLHGLPVKTISDRGTTFTGKFLRALYQRLGVKPAFSSAYHPESDRQTERVNQFIEFYLRSYVAADHSDWATWLPLAEYAYNNAKHAATGKTPFELVYGRNPVMNPSNIPANVPEADAVADTLAQEWKEAESALRMSKEQMARDKGIIPEYSVGKKVWLDGKNVELRTNSNKLDPKQLGPFKIIEKSPQIPKPAIPGTTPPETIEGEEEYKVEQIIDSKRQWGKWFYLIKWRGYGPEDNSWETQGTTGTQPGRDQALQPG</sequence>
<evidence type="ECO:0000259" key="6">
    <source>
        <dbReference type="PROSITE" id="PS50158"/>
    </source>
</evidence>